<evidence type="ECO:0000313" key="3">
    <source>
        <dbReference type="Proteomes" id="UP000638188"/>
    </source>
</evidence>
<dbReference type="InterPro" id="IPR007359">
    <property type="entry name" value="SigmaE_reg_RseC_MucC"/>
</dbReference>
<evidence type="ECO:0000313" key="2">
    <source>
        <dbReference type="EMBL" id="GGC85031.1"/>
    </source>
</evidence>
<keyword evidence="1" id="KW-0472">Membrane</keyword>
<dbReference type="RefSeq" id="WP_150277782.1">
    <property type="nucleotide sequence ID" value="NZ_BMFF01000001.1"/>
</dbReference>
<dbReference type="Pfam" id="PF04246">
    <property type="entry name" value="RseC_MucC"/>
    <property type="match status" value="1"/>
</dbReference>
<name>A0ABQ1NUK5_9GAMM</name>
<dbReference type="PANTHER" id="PTHR35867:SF1">
    <property type="entry name" value="PROTEIN RSEC"/>
    <property type="match status" value="1"/>
</dbReference>
<sequence length="157" mass="16951">MIEERGRILSLEPGAAWVETIRRSTCNSCQARAGCGQALLERLGSGARRGFIRVLCDQPLSIGDEVIIGLPEDAVVKASTLMYILPLLAMFIFAALTDQLGMSEPWIILAAACGLASGFVTTGWWAQRERGNPAYHARVLRHLPDGSAAPLLVRGSF</sequence>
<keyword evidence="1" id="KW-1133">Transmembrane helix</keyword>
<gene>
    <name evidence="2" type="primary">mucC</name>
    <name evidence="2" type="ORF">GCM10007418_01000</name>
</gene>
<accession>A0ABQ1NUK5</accession>
<protein>
    <submittedName>
        <fullName evidence="2">Positive regulator for alginate biosynthesis MucC</fullName>
    </submittedName>
</protein>
<keyword evidence="1" id="KW-0812">Transmembrane</keyword>
<feature type="transmembrane region" description="Helical" evidence="1">
    <location>
        <begin position="81"/>
        <end position="100"/>
    </location>
</feature>
<dbReference type="PIRSF" id="PIRSF004923">
    <property type="entry name" value="RseC"/>
    <property type="match status" value="1"/>
</dbReference>
<comment type="caution">
    <text evidence="2">The sequence shown here is derived from an EMBL/GenBank/DDBJ whole genome shotgun (WGS) entry which is preliminary data.</text>
</comment>
<organism evidence="2 3">
    <name type="scientific">Halopseudomonas salina</name>
    <dbReference type="NCBI Taxonomy" id="1323744"/>
    <lineage>
        <taxon>Bacteria</taxon>
        <taxon>Pseudomonadati</taxon>
        <taxon>Pseudomonadota</taxon>
        <taxon>Gammaproteobacteria</taxon>
        <taxon>Pseudomonadales</taxon>
        <taxon>Pseudomonadaceae</taxon>
        <taxon>Halopseudomonas</taxon>
    </lineage>
</organism>
<reference evidence="3" key="1">
    <citation type="journal article" date="2019" name="Int. J. Syst. Evol. Microbiol.">
        <title>The Global Catalogue of Microorganisms (GCM) 10K type strain sequencing project: providing services to taxonomists for standard genome sequencing and annotation.</title>
        <authorList>
            <consortium name="The Broad Institute Genomics Platform"/>
            <consortium name="The Broad Institute Genome Sequencing Center for Infectious Disease"/>
            <person name="Wu L."/>
            <person name="Ma J."/>
        </authorList>
    </citation>
    <scope>NUCLEOTIDE SEQUENCE [LARGE SCALE GENOMIC DNA]</scope>
    <source>
        <strain evidence="3">CGMCC 1.12482</strain>
    </source>
</reference>
<feature type="transmembrane region" description="Helical" evidence="1">
    <location>
        <begin position="106"/>
        <end position="126"/>
    </location>
</feature>
<evidence type="ECO:0000256" key="1">
    <source>
        <dbReference type="SAM" id="Phobius"/>
    </source>
</evidence>
<proteinExistence type="predicted"/>
<dbReference type="EMBL" id="BMFF01000001">
    <property type="protein sequence ID" value="GGC85031.1"/>
    <property type="molecule type" value="Genomic_DNA"/>
</dbReference>
<dbReference type="PANTHER" id="PTHR35867">
    <property type="entry name" value="PROTEIN RSEC"/>
    <property type="match status" value="1"/>
</dbReference>
<keyword evidence="3" id="KW-1185">Reference proteome</keyword>
<dbReference type="InterPro" id="IPR026268">
    <property type="entry name" value="RseC"/>
</dbReference>
<dbReference type="Proteomes" id="UP000638188">
    <property type="component" value="Unassembled WGS sequence"/>
</dbReference>